<dbReference type="InterPro" id="IPR000331">
    <property type="entry name" value="Rap/Ran_GAP_dom"/>
</dbReference>
<dbReference type="GO" id="GO:0051056">
    <property type="term" value="P:regulation of small GTPase mediated signal transduction"/>
    <property type="evidence" value="ECO:0007669"/>
    <property type="project" value="InterPro"/>
</dbReference>
<feature type="compositionally biased region" description="Basic and acidic residues" evidence="2">
    <location>
        <begin position="232"/>
        <end position="241"/>
    </location>
</feature>
<dbReference type="InterPro" id="IPR050989">
    <property type="entry name" value="Rap1_Ran_GAP"/>
</dbReference>
<dbReference type="GO" id="GO:0005096">
    <property type="term" value="F:GTPase activator activity"/>
    <property type="evidence" value="ECO:0007669"/>
    <property type="project" value="UniProtKB-KW"/>
</dbReference>
<feature type="compositionally biased region" description="Low complexity" evidence="2">
    <location>
        <begin position="166"/>
        <end position="183"/>
    </location>
</feature>
<dbReference type="SUPFAM" id="SSF111347">
    <property type="entry name" value="Rap/Ran-GAP"/>
    <property type="match status" value="1"/>
</dbReference>
<dbReference type="InterPro" id="IPR035974">
    <property type="entry name" value="Rap/Ran-GAP_sf"/>
</dbReference>
<keyword evidence="5" id="KW-1185">Reference proteome</keyword>
<dbReference type="AlphaFoldDB" id="A0A367IJS8"/>
<proteinExistence type="predicted"/>
<reference evidence="4 5" key="1">
    <citation type="journal article" date="2018" name="G3 (Bethesda)">
        <title>Phylogenetic and Phylogenomic Definition of Rhizopus Species.</title>
        <authorList>
            <person name="Gryganskyi A.P."/>
            <person name="Golan J."/>
            <person name="Dolatabadi S."/>
            <person name="Mondo S."/>
            <person name="Robb S."/>
            <person name="Idnurm A."/>
            <person name="Muszewska A."/>
            <person name="Steczkiewicz K."/>
            <person name="Masonjones S."/>
            <person name="Liao H.L."/>
            <person name="Gajdeczka M.T."/>
            <person name="Anike F."/>
            <person name="Vuek A."/>
            <person name="Anishchenko I.M."/>
            <person name="Voigt K."/>
            <person name="de Hoog G.S."/>
            <person name="Smith M.E."/>
            <person name="Heitman J."/>
            <person name="Vilgalys R."/>
            <person name="Stajich J.E."/>
        </authorList>
    </citation>
    <scope>NUCLEOTIDE SEQUENCE [LARGE SCALE GENOMIC DNA]</scope>
    <source>
        <strain evidence="4 5">LSU 92-RS-03</strain>
    </source>
</reference>
<name>A0A367IJS8_RHIST</name>
<feature type="compositionally biased region" description="Basic and acidic residues" evidence="2">
    <location>
        <begin position="145"/>
        <end position="161"/>
    </location>
</feature>
<dbReference type="OrthoDB" id="2499658at2759"/>
<dbReference type="GO" id="GO:0005737">
    <property type="term" value="C:cytoplasm"/>
    <property type="evidence" value="ECO:0007669"/>
    <property type="project" value="TreeGrafter"/>
</dbReference>
<dbReference type="EMBL" id="PJQM01007612">
    <property type="protein sequence ID" value="RCH77934.1"/>
    <property type="molecule type" value="Genomic_DNA"/>
</dbReference>
<feature type="region of interest" description="Disordered" evidence="2">
    <location>
        <begin position="145"/>
        <end position="183"/>
    </location>
</feature>
<organism evidence="4 5">
    <name type="scientific">Rhizopus stolonifer</name>
    <name type="common">Rhizopus nigricans</name>
    <dbReference type="NCBI Taxonomy" id="4846"/>
    <lineage>
        <taxon>Eukaryota</taxon>
        <taxon>Fungi</taxon>
        <taxon>Fungi incertae sedis</taxon>
        <taxon>Mucoromycota</taxon>
        <taxon>Mucoromycotina</taxon>
        <taxon>Mucoromycetes</taxon>
        <taxon>Mucorales</taxon>
        <taxon>Mucorineae</taxon>
        <taxon>Rhizopodaceae</taxon>
        <taxon>Rhizopus</taxon>
    </lineage>
</organism>
<gene>
    <name evidence="4" type="primary">RAP1GAP2</name>
    <name evidence="4" type="ORF">CU098_004627</name>
</gene>
<protein>
    <submittedName>
        <fullName evidence="4">Rap1 GTPase-activating protein 2</fullName>
    </submittedName>
</protein>
<accession>A0A367IJS8</accession>
<feature type="compositionally biased region" description="Basic and acidic residues" evidence="2">
    <location>
        <begin position="202"/>
        <end position="211"/>
    </location>
</feature>
<feature type="domain" description="Rap-GAP" evidence="3">
    <location>
        <begin position="1"/>
        <end position="136"/>
    </location>
</feature>
<evidence type="ECO:0000313" key="5">
    <source>
        <dbReference type="Proteomes" id="UP000253551"/>
    </source>
</evidence>
<dbReference type="STRING" id="4846.A0A367IJS8"/>
<feature type="region of interest" description="Disordered" evidence="2">
    <location>
        <begin position="201"/>
        <end position="241"/>
    </location>
</feature>
<dbReference type="PANTHER" id="PTHR15711:SF22">
    <property type="entry name" value="RAP-GAP DOMAIN-CONTAINING PROTEIN"/>
    <property type="match status" value="1"/>
</dbReference>
<dbReference type="PANTHER" id="PTHR15711">
    <property type="entry name" value="RAP GTPASE-ACTIVATING PROTEIN"/>
    <property type="match status" value="1"/>
</dbReference>
<sequence length="279" mass="31435">NNLAYHVSTLLPSKAGDKQQIQRKRHIGNDIVCLVFVEGNQPFNPTAIKSQFLHVFIIVHKESWKDTHAWRVEIVYVEDVPPFGPPLPGKSAVFFDKKELESYLVAKLVNAEYAAFKSPKFALPMNRAREGIFTNLVEKGYHMLRTEETEPTEEVKEDTVKKHTKSPSTSSSISTIVSPTPSKSNAIREFSENIVSLGRRRSTQDLAEKPKNSNSKQLINKKSLAKNNKFAEGSKRSRSEQDLMNVTLDHTIVKQSFKNRAQNILTSFPGFGGHSQDDP</sequence>
<dbReference type="Proteomes" id="UP000253551">
    <property type="component" value="Unassembled WGS sequence"/>
</dbReference>
<feature type="non-terminal residue" evidence="4">
    <location>
        <position position="1"/>
    </location>
</feature>
<dbReference type="PROSITE" id="PS50085">
    <property type="entry name" value="RAPGAP"/>
    <property type="match status" value="1"/>
</dbReference>
<dbReference type="Gene3D" id="3.40.50.11210">
    <property type="entry name" value="Rap/Ran-GAP"/>
    <property type="match status" value="1"/>
</dbReference>
<comment type="caution">
    <text evidence="4">The sequence shown here is derived from an EMBL/GenBank/DDBJ whole genome shotgun (WGS) entry which is preliminary data.</text>
</comment>
<evidence type="ECO:0000313" key="4">
    <source>
        <dbReference type="EMBL" id="RCH77934.1"/>
    </source>
</evidence>
<keyword evidence="1" id="KW-0343">GTPase activation</keyword>
<evidence type="ECO:0000256" key="2">
    <source>
        <dbReference type="SAM" id="MobiDB-lite"/>
    </source>
</evidence>
<evidence type="ECO:0000256" key="1">
    <source>
        <dbReference type="ARBA" id="ARBA00022468"/>
    </source>
</evidence>
<dbReference type="Pfam" id="PF02145">
    <property type="entry name" value="Rap_GAP"/>
    <property type="match status" value="1"/>
</dbReference>
<evidence type="ECO:0000259" key="3">
    <source>
        <dbReference type="PROSITE" id="PS50085"/>
    </source>
</evidence>